<keyword evidence="6 7" id="KW-0472">Membrane</keyword>
<keyword evidence="2" id="KW-0813">Transport</keyword>
<dbReference type="Proteomes" id="UP000647491">
    <property type="component" value="Unassembled WGS sequence"/>
</dbReference>
<feature type="transmembrane region" description="Helical" evidence="7">
    <location>
        <begin position="320"/>
        <end position="340"/>
    </location>
</feature>
<feature type="transmembrane region" description="Helical" evidence="7">
    <location>
        <begin position="164"/>
        <end position="188"/>
    </location>
</feature>
<proteinExistence type="predicted"/>
<feature type="transmembrane region" description="Helical" evidence="7">
    <location>
        <begin position="134"/>
        <end position="152"/>
    </location>
</feature>
<dbReference type="RefSeq" id="WP_262427472.1">
    <property type="nucleotide sequence ID" value="NZ_JACRTJ010000016.1"/>
</dbReference>
<keyword evidence="9" id="KW-1185">Reference proteome</keyword>
<evidence type="ECO:0000256" key="6">
    <source>
        <dbReference type="ARBA" id="ARBA00023136"/>
    </source>
</evidence>
<evidence type="ECO:0000256" key="7">
    <source>
        <dbReference type="SAM" id="Phobius"/>
    </source>
</evidence>
<feature type="transmembrane region" description="Helical" evidence="7">
    <location>
        <begin position="388"/>
        <end position="410"/>
    </location>
</feature>
<dbReference type="NCBIfam" id="TIGR00797">
    <property type="entry name" value="matE"/>
    <property type="match status" value="1"/>
</dbReference>
<dbReference type="CDD" id="cd13144">
    <property type="entry name" value="MATE_like_4"/>
    <property type="match status" value="1"/>
</dbReference>
<keyword evidence="5 7" id="KW-1133">Transmembrane helix</keyword>
<feature type="transmembrane region" description="Helical" evidence="7">
    <location>
        <begin position="416"/>
        <end position="437"/>
    </location>
</feature>
<dbReference type="InterPro" id="IPR048279">
    <property type="entry name" value="MdtK-like"/>
</dbReference>
<organism evidence="8 9">
    <name type="scientific">Enterocloster hominis</name>
    <name type="common">ex Liu et al. 2021</name>
    <dbReference type="NCBI Taxonomy" id="2763663"/>
    <lineage>
        <taxon>Bacteria</taxon>
        <taxon>Bacillati</taxon>
        <taxon>Bacillota</taxon>
        <taxon>Clostridia</taxon>
        <taxon>Lachnospirales</taxon>
        <taxon>Lachnospiraceae</taxon>
        <taxon>Enterocloster</taxon>
    </lineage>
</organism>
<sequence length="456" mass="49555">MSSENKMGVMPINKLILSMSIPMMLSMLIQALYNIVDSMFVAQISENALTAVSLAFPAQNLMIAVATGTGVGINATLSRSLGEKNFQKANRIAIHALFLAFMSFLAFAVFGLFFAEHFFLAQTRDPEIVEMGTVYLQICTVLSFGLFGEIAFERLMQSTGRTFYSMIIQGTGAILNIILDPIMIFGLLGFPKMGVAGAALATVTGQIIALILGFVLNTTRNHEIHLAFKGFRPEKEIIGHIYAVGIPSIIMASIGSVMTFGMNKILIAFTSTATAVFGVYFKLQSFVFMPVFGLNNGTVPIIAYNFGAGRPDRIVKTLKLSIAYAVSIMIAGLLLFNLAAENLLMIFNASDSMLEIGVPALKIISLSFILAGFGIACSSLFQAMGHGMLSLWVSVLRQLVILLPAAFLFAKTLGLSYVWFAFPLAEVFSAGISAVFLRHVYKKEILPLKQSFSREK</sequence>
<dbReference type="Pfam" id="PF01554">
    <property type="entry name" value="MatE"/>
    <property type="match status" value="2"/>
</dbReference>
<gene>
    <name evidence="8" type="ORF">H8708_07620</name>
</gene>
<evidence type="ECO:0000313" key="8">
    <source>
        <dbReference type="EMBL" id="MBC8599099.1"/>
    </source>
</evidence>
<evidence type="ECO:0000313" key="9">
    <source>
        <dbReference type="Proteomes" id="UP000647491"/>
    </source>
</evidence>
<feature type="transmembrane region" description="Helical" evidence="7">
    <location>
        <begin position="194"/>
        <end position="216"/>
    </location>
</feature>
<keyword evidence="4 7" id="KW-0812">Transmembrane</keyword>
<keyword evidence="3" id="KW-1003">Cell membrane</keyword>
<feature type="transmembrane region" description="Helical" evidence="7">
    <location>
        <begin position="12"/>
        <end position="36"/>
    </location>
</feature>
<feature type="transmembrane region" description="Helical" evidence="7">
    <location>
        <begin position="48"/>
        <end position="71"/>
    </location>
</feature>
<comment type="subcellular location">
    <subcellularLocation>
        <location evidence="1">Cell membrane</location>
        <topology evidence="1">Multi-pass membrane protein</topology>
    </subcellularLocation>
</comment>
<dbReference type="PIRSF" id="PIRSF006603">
    <property type="entry name" value="DinF"/>
    <property type="match status" value="1"/>
</dbReference>
<feature type="transmembrane region" description="Helical" evidence="7">
    <location>
        <begin position="237"/>
        <end position="259"/>
    </location>
</feature>
<comment type="caution">
    <text evidence="8">The sequence shown here is derived from an EMBL/GenBank/DDBJ whole genome shotgun (WGS) entry which is preliminary data.</text>
</comment>
<reference evidence="8 9" key="1">
    <citation type="submission" date="2020-08" db="EMBL/GenBank/DDBJ databases">
        <title>Genome public.</title>
        <authorList>
            <person name="Liu C."/>
            <person name="Sun Q."/>
        </authorList>
    </citation>
    <scope>NUCLEOTIDE SEQUENCE [LARGE SCALE GENOMIC DNA]</scope>
    <source>
        <strain evidence="8 9">BX10</strain>
    </source>
</reference>
<evidence type="ECO:0000256" key="1">
    <source>
        <dbReference type="ARBA" id="ARBA00004651"/>
    </source>
</evidence>
<accession>A0ABR7NSK5</accession>
<dbReference type="PANTHER" id="PTHR43549">
    <property type="entry name" value="MULTIDRUG RESISTANCE PROTEIN YPNP-RELATED"/>
    <property type="match status" value="1"/>
</dbReference>
<evidence type="ECO:0000256" key="4">
    <source>
        <dbReference type="ARBA" id="ARBA00022692"/>
    </source>
</evidence>
<dbReference type="InterPro" id="IPR052031">
    <property type="entry name" value="Membrane_Transporter-Flippase"/>
</dbReference>
<evidence type="ECO:0000256" key="3">
    <source>
        <dbReference type="ARBA" id="ARBA00022475"/>
    </source>
</evidence>
<name>A0ABR7NSK5_9FIRM</name>
<evidence type="ECO:0000256" key="5">
    <source>
        <dbReference type="ARBA" id="ARBA00022989"/>
    </source>
</evidence>
<dbReference type="InterPro" id="IPR002528">
    <property type="entry name" value="MATE_fam"/>
</dbReference>
<dbReference type="PANTHER" id="PTHR43549:SF3">
    <property type="entry name" value="MULTIDRUG RESISTANCE PROTEIN YPNP-RELATED"/>
    <property type="match status" value="1"/>
</dbReference>
<feature type="transmembrane region" description="Helical" evidence="7">
    <location>
        <begin position="92"/>
        <end position="114"/>
    </location>
</feature>
<dbReference type="EMBL" id="JACRTJ010000016">
    <property type="protein sequence ID" value="MBC8599099.1"/>
    <property type="molecule type" value="Genomic_DNA"/>
</dbReference>
<protein>
    <submittedName>
        <fullName evidence="8">MATE family efflux transporter</fullName>
    </submittedName>
</protein>
<feature type="transmembrane region" description="Helical" evidence="7">
    <location>
        <begin position="360"/>
        <end position="381"/>
    </location>
</feature>
<evidence type="ECO:0000256" key="2">
    <source>
        <dbReference type="ARBA" id="ARBA00022448"/>
    </source>
</evidence>